<accession>A0ABV4VJD6</accession>
<organism evidence="1 2">
    <name type="scientific">Shewanella mangrovisoli</name>
    <dbReference type="NCBI Taxonomy" id="2864211"/>
    <lineage>
        <taxon>Bacteria</taxon>
        <taxon>Pseudomonadati</taxon>
        <taxon>Pseudomonadota</taxon>
        <taxon>Gammaproteobacteria</taxon>
        <taxon>Alteromonadales</taxon>
        <taxon>Shewanellaceae</taxon>
        <taxon>Shewanella</taxon>
    </lineage>
</organism>
<sequence>MSRRYLTLQEAESSLNRGKDVEIFLGSFTHNSEQCIRWASFSKGESGVTGCLWEAFDQGSPDYLDIYTFDTPSGEYDEPTKSVTAENLKVAASALKIDDFKFVNQGMVQDEYADYLSSSI</sequence>
<keyword evidence="2" id="KW-1185">Reference proteome</keyword>
<comment type="caution">
    <text evidence="1">The sequence shown here is derived from an EMBL/GenBank/DDBJ whole genome shotgun (WGS) entry which is preliminary data.</text>
</comment>
<reference evidence="1 2" key="1">
    <citation type="submission" date="2024-09" db="EMBL/GenBank/DDBJ databases">
        <authorList>
            <person name="Zhang Y."/>
        </authorList>
    </citation>
    <scope>NUCLEOTIDE SEQUENCE [LARGE SCALE GENOMIC DNA]</scope>
    <source>
        <strain evidence="1 2">ZJ318</strain>
    </source>
</reference>
<evidence type="ECO:0000313" key="2">
    <source>
        <dbReference type="Proteomes" id="UP001576708"/>
    </source>
</evidence>
<dbReference type="Proteomes" id="UP001576708">
    <property type="component" value="Unassembled WGS sequence"/>
</dbReference>
<proteinExistence type="predicted"/>
<evidence type="ECO:0000313" key="1">
    <source>
        <dbReference type="EMBL" id="MFB2620419.1"/>
    </source>
</evidence>
<dbReference type="RefSeq" id="WP_342201738.1">
    <property type="nucleotide sequence ID" value="NZ_JBCATE010000003.1"/>
</dbReference>
<gene>
    <name evidence="1" type="ORF">ACE02W_11425</name>
</gene>
<dbReference type="EMBL" id="JBHFGU010000003">
    <property type="protein sequence ID" value="MFB2620419.1"/>
    <property type="molecule type" value="Genomic_DNA"/>
</dbReference>
<protein>
    <submittedName>
        <fullName evidence="1">Uncharacterized protein</fullName>
    </submittedName>
</protein>
<name>A0ABV4VJD6_9GAMM</name>